<dbReference type="AlphaFoldDB" id="A0A1H8RTU0"/>
<accession>A0A1H8RTU0</accession>
<name>A0A1H8RTU0_9EURY</name>
<sequence>MFRETASNAADFGRRPAAASRLRHRSQSRLRNVTTTSGETAPEVTTIGYAEARIAASFKNISTKDEV</sequence>
<feature type="region of interest" description="Disordered" evidence="1">
    <location>
        <begin position="1"/>
        <end position="39"/>
    </location>
</feature>
<organism evidence="2 3">
    <name type="scientific">Halogranum amylolyticum</name>
    <dbReference type="NCBI Taxonomy" id="660520"/>
    <lineage>
        <taxon>Archaea</taxon>
        <taxon>Methanobacteriati</taxon>
        <taxon>Methanobacteriota</taxon>
        <taxon>Stenosarchaea group</taxon>
        <taxon>Halobacteria</taxon>
        <taxon>Halobacteriales</taxon>
        <taxon>Haloferacaceae</taxon>
    </lineage>
</organism>
<reference evidence="3" key="1">
    <citation type="submission" date="2016-10" db="EMBL/GenBank/DDBJ databases">
        <authorList>
            <person name="Varghese N."/>
            <person name="Submissions S."/>
        </authorList>
    </citation>
    <scope>NUCLEOTIDE SEQUENCE [LARGE SCALE GENOMIC DNA]</scope>
    <source>
        <strain evidence="3">CGMCC 1.10121</strain>
    </source>
</reference>
<evidence type="ECO:0000313" key="3">
    <source>
        <dbReference type="Proteomes" id="UP000199126"/>
    </source>
</evidence>
<gene>
    <name evidence="2" type="ORF">SAMN04487948_104229</name>
</gene>
<proteinExistence type="predicted"/>
<dbReference type="Proteomes" id="UP000199126">
    <property type="component" value="Unassembled WGS sequence"/>
</dbReference>
<evidence type="ECO:0000313" key="2">
    <source>
        <dbReference type="EMBL" id="SEO69755.1"/>
    </source>
</evidence>
<protein>
    <submittedName>
        <fullName evidence="2">Uncharacterized protein</fullName>
    </submittedName>
</protein>
<dbReference type="EMBL" id="FODV01000004">
    <property type="protein sequence ID" value="SEO69755.1"/>
    <property type="molecule type" value="Genomic_DNA"/>
</dbReference>
<keyword evidence="3" id="KW-1185">Reference proteome</keyword>
<evidence type="ECO:0000256" key="1">
    <source>
        <dbReference type="SAM" id="MobiDB-lite"/>
    </source>
</evidence>